<feature type="transmembrane region" description="Helical" evidence="7">
    <location>
        <begin position="164"/>
        <end position="184"/>
    </location>
</feature>
<name>A0A939J1G5_9HYPH</name>
<comment type="caution">
    <text evidence="10">The sequence shown here is derived from an EMBL/GenBank/DDBJ whole genome shotgun (WGS) entry which is preliminary data.</text>
</comment>
<keyword evidence="4 7" id="KW-0812">Transmembrane</keyword>
<evidence type="ECO:0000256" key="8">
    <source>
        <dbReference type="SAM" id="MobiDB-lite"/>
    </source>
</evidence>
<gene>
    <name evidence="10" type="ORF">JF539_17320</name>
</gene>
<feature type="domain" description="ABC transmembrane type-1" evidence="9">
    <location>
        <begin position="99"/>
        <end position="279"/>
    </location>
</feature>
<evidence type="ECO:0000313" key="10">
    <source>
        <dbReference type="EMBL" id="MBN9672116.1"/>
    </source>
</evidence>
<evidence type="ECO:0000256" key="1">
    <source>
        <dbReference type="ARBA" id="ARBA00004651"/>
    </source>
</evidence>
<evidence type="ECO:0000259" key="9">
    <source>
        <dbReference type="PROSITE" id="PS50928"/>
    </source>
</evidence>
<reference evidence="10" key="1">
    <citation type="submission" date="2020-12" db="EMBL/GenBank/DDBJ databases">
        <title>Oil enriched cultivation method for isolating marine PHA-producing bacteria.</title>
        <authorList>
            <person name="Zheng W."/>
            <person name="Yu S."/>
            <person name="Huang Y."/>
        </authorList>
    </citation>
    <scope>NUCLEOTIDE SEQUENCE</scope>
    <source>
        <strain evidence="10">SY-2-12</strain>
    </source>
</reference>
<dbReference type="PANTHER" id="PTHR30151">
    <property type="entry name" value="ALKANE SULFONATE ABC TRANSPORTER-RELATED, MEMBRANE SUBUNIT"/>
    <property type="match status" value="1"/>
</dbReference>
<dbReference type="PROSITE" id="PS50928">
    <property type="entry name" value="ABC_TM1"/>
    <property type="match status" value="1"/>
</dbReference>
<evidence type="ECO:0000256" key="2">
    <source>
        <dbReference type="ARBA" id="ARBA00022448"/>
    </source>
</evidence>
<dbReference type="PANTHER" id="PTHR30151:SF25">
    <property type="entry name" value="TAURINE TRANSPORT SYSTEM PERMEASE PROTEIN TAUC"/>
    <property type="match status" value="1"/>
</dbReference>
<feature type="transmembrane region" description="Helical" evidence="7">
    <location>
        <begin position="228"/>
        <end position="249"/>
    </location>
</feature>
<dbReference type="InterPro" id="IPR035906">
    <property type="entry name" value="MetI-like_sf"/>
</dbReference>
<dbReference type="SUPFAM" id="SSF161098">
    <property type="entry name" value="MetI-like"/>
    <property type="match status" value="1"/>
</dbReference>
<comment type="similarity">
    <text evidence="7">Belongs to the binding-protein-dependent transport system permease family.</text>
</comment>
<accession>A0A939J1G5</accession>
<evidence type="ECO:0000256" key="5">
    <source>
        <dbReference type="ARBA" id="ARBA00022989"/>
    </source>
</evidence>
<keyword evidence="5 7" id="KW-1133">Transmembrane helix</keyword>
<feature type="transmembrane region" description="Helical" evidence="7">
    <location>
        <begin position="106"/>
        <end position="128"/>
    </location>
</feature>
<dbReference type="Gene3D" id="1.10.3720.10">
    <property type="entry name" value="MetI-like"/>
    <property type="match status" value="1"/>
</dbReference>
<evidence type="ECO:0000256" key="4">
    <source>
        <dbReference type="ARBA" id="ARBA00022692"/>
    </source>
</evidence>
<dbReference type="Pfam" id="PF00528">
    <property type="entry name" value="BPD_transp_1"/>
    <property type="match status" value="1"/>
</dbReference>
<evidence type="ECO:0000313" key="11">
    <source>
        <dbReference type="Proteomes" id="UP000664096"/>
    </source>
</evidence>
<keyword evidence="6 7" id="KW-0472">Membrane</keyword>
<feature type="transmembrane region" description="Helical" evidence="7">
    <location>
        <begin position="37"/>
        <end position="60"/>
    </location>
</feature>
<feature type="transmembrane region" description="Helical" evidence="7">
    <location>
        <begin position="140"/>
        <end position="158"/>
    </location>
</feature>
<keyword evidence="2 7" id="KW-0813">Transport</keyword>
<dbReference type="EMBL" id="JAEKJZ010000003">
    <property type="protein sequence ID" value="MBN9672116.1"/>
    <property type="molecule type" value="Genomic_DNA"/>
</dbReference>
<dbReference type="GO" id="GO:0010438">
    <property type="term" value="P:cellular response to sulfur starvation"/>
    <property type="evidence" value="ECO:0007669"/>
    <property type="project" value="TreeGrafter"/>
</dbReference>
<protein>
    <submittedName>
        <fullName evidence="10">ABC transporter permease</fullName>
    </submittedName>
</protein>
<dbReference type="GO" id="GO:0055085">
    <property type="term" value="P:transmembrane transport"/>
    <property type="evidence" value="ECO:0007669"/>
    <property type="project" value="InterPro"/>
</dbReference>
<evidence type="ECO:0000256" key="6">
    <source>
        <dbReference type="ARBA" id="ARBA00023136"/>
    </source>
</evidence>
<sequence>MTQSSALLQEATPPTPVETGVETAGPVRERVSGHARAAALAVDLAYALGGMALLIVLWWLGGRIAQSNPDLFAFTDFAPGPTFARLHEMIATGEAADMAIPSLYRVGLGLLWAVAVGVPTGILIGWFHQARKLTNIPFQFLRMISPLSWMPIAVMAFATWDGAIVFLIGIAAVWPVLFSTAAGLKRVDPAWFKVARNLGARPWHMLFTIILPAISQDILTGIRLALGVAWVVLVPAEYLGVTSGLGYAINDARDTLEYDRLAATVVVIGIIGFGLDFLCQQAIARLSWHRED</sequence>
<evidence type="ECO:0000256" key="3">
    <source>
        <dbReference type="ARBA" id="ARBA00022475"/>
    </source>
</evidence>
<proteinExistence type="inferred from homology"/>
<feature type="transmembrane region" description="Helical" evidence="7">
    <location>
        <begin position="261"/>
        <end position="283"/>
    </location>
</feature>
<organism evidence="10 11">
    <name type="scientific">Roseibium aggregatum</name>
    <dbReference type="NCBI Taxonomy" id="187304"/>
    <lineage>
        <taxon>Bacteria</taxon>
        <taxon>Pseudomonadati</taxon>
        <taxon>Pseudomonadota</taxon>
        <taxon>Alphaproteobacteria</taxon>
        <taxon>Hyphomicrobiales</taxon>
        <taxon>Stappiaceae</taxon>
        <taxon>Roseibium</taxon>
    </lineage>
</organism>
<dbReference type="CDD" id="cd06261">
    <property type="entry name" value="TM_PBP2"/>
    <property type="match status" value="1"/>
</dbReference>
<keyword evidence="3" id="KW-1003">Cell membrane</keyword>
<feature type="region of interest" description="Disordered" evidence="8">
    <location>
        <begin position="1"/>
        <end position="24"/>
    </location>
</feature>
<dbReference type="AlphaFoldDB" id="A0A939J1G5"/>
<evidence type="ECO:0000256" key="7">
    <source>
        <dbReference type="RuleBase" id="RU363032"/>
    </source>
</evidence>
<dbReference type="Proteomes" id="UP000664096">
    <property type="component" value="Unassembled WGS sequence"/>
</dbReference>
<dbReference type="InterPro" id="IPR000515">
    <property type="entry name" value="MetI-like"/>
</dbReference>
<comment type="subcellular location">
    <subcellularLocation>
        <location evidence="1 7">Cell membrane</location>
        <topology evidence="1 7">Multi-pass membrane protein</topology>
    </subcellularLocation>
</comment>
<dbReference type="GO" id="GO:0005886">
    <property type="term" value="C:plasma membrane"/>
    <property type="evidence" value="ECO:0007669"/>
    <property type="project" value="UniProtKB-SubCell"/>
</dbReference>